<sequence>MTVVEQSEGGEKVTVMSPAMKLSHCTVSAILKDKDRIPEDTRYWSVDTSAGVLNLYLISNPCSAKTIYLNSQ</sequence>
<dbReference type="AlphaFoldDB" id="A0A5B7K1W4"/>
<organism evidence="1 2">
    <name type="scientific">Portunus trituberculatus</name>
    <name type="common">Swimming crab</name>
    <name type="synonym">Neptunus trituberculatus</name>
    <dbReference type="NCBI Taxonomy" id="210409"/>
    <lineage>
        <taxon>Eukaryota</taxon>
        <taxon>Metazoa</taxon>
        <taxon>Ecdysozoa</taxon>
        <taxon>Arthropoda</taxon>
        <taxon>Crustacea</taxon>
        <taxon>Multicrustacea</taxon>
        <taxon>Malacostraca</taxon>
        <taxon>Eumalacostraca</taxon>
        <taxon>Eucarida</taxon>
        <taxon>Decapoda</taxon>
        <taxon>Pleocyemata</taxon>
        <taxon>Brachyura</taxon>
        <taxon>Eubrachyura</taxon>
        <taxon>Portunoidea</taxon>
        <taxon>Portunidae</taxon>
        <taxon>Portuninae</taxon>
        <taxon>Portunus</taxon>
    </lineage>
</organism>
<proteinExistence type="predicted"/>
<accession>A0A5B7K1W4</accession>
<reference evidence="1 2" key="1">
    <citation type="submission" date="2019-05" db="EMBL/GenBank/DDBJ databases">
        <title>Another draft genome of Portunus trituberculatus and its Hox gene families provides insights of decapod evolution.</title>
        <authorList>
            <person name="Jeong J.-H."/>
            <person name="Song I."/>
            <person name="Kim S."/>
            <person name="Choi T."/>
            <person name="Kim D."/>
            <person name="Ryu S."/>
            <person name="Kim W."/>
        </authorList>
    </citation>
    <scope>NUCLEOTIDE SEQUENCE [LARGE SCALE GENOMIC DNA]</scope>
    <source>
        <tissue evidence="1">Muscle</tissue>
    </source>
</reference>
<protein>
    <submittedName>
        <fullName evidence="1">Uncharacterized protein</fullName>
    </submittedName>
</protein>
<evidence type="ECO:0000313" key="2">
    <source>
        <dbReference type="Proteomes" id="UP000324222"/>
    </source>
</evidence>
<dbReference type="Proteomes" id="UP000324222">
    <property type="component" value="Unassembled WGS sequence"/>
</dbReference>
<comment type="caution">
    <text evidence="1">The sequence shown here is derived from an EMBL/GenBank/DDBJ whole genome shotgun (WGS) entry which is preliminary data.</text>
</comment>
<name>A0A5B7K1W4_PORTR</name>
<keyword evidence="2" id="KW-1185">Reference proteome</keyword>
<dbReference type="EMBL" id="VSRR010140637">
    <property type="protein sequence ID" value="MPD04342.1"/>
    <property type="molecule type" value="Genomic_DNA"/>
</dbReference>
<evidence type="ECO:0000313" key="1">
    <source>
        <dbReference type="EMBL" id="MPD04342.1"/>
    </source>
</evidence>
<gene>
    <name evidence="1" type="ORF">E2C01_100023</name>
</gene>